<dbReference type="SMART" id="SM00043">
    <property type="entry name" value="CY"/>
    <property type="match status" value="2"/>
</dbReference>
<evidence type="ECO:0000256" key="2">
    <source>
        <dbReference type="ARBA" id="ARBA00022704"/>
    </source>
</evidence>
<sequence>MCSVVLGGYGPCEDPQGPHVKEIAEWAVGKYNEQGHDLTMISVVKCESQVVSGVNYRLTLLAKDNHDNHERFYETVVFEKIWEHYRELVYFKPLMVPGGYVPCQDPKGPLVKEIAKWAVEEYNKQGHCLTLIRVLKCESQVVAGVNYRLVLLAKDDKNCENNYETVVWEKLEGQGRELTYFKLLLTQ</sequence>
<accession>A0ABP0YI99</accession>
<dbReference type="Pfam" id="PF16845">
    <property type="entry name" value="SQAPI"/>
    <property type="match status" value="2"/>
</dbReference>
<keyword evidence="5" id="KW-1185">Reference proteome</keyword>
<keyword evidence="1" id="KW-0646">Protease inhibitor</keyword>
<dbReference type="InterPro" id="IPR046350">
    <property type="entry name" value="Cystatin_sf"/>
</dbReference>
<evidence type="ECO:0000259" key="3">
    <source>
        <dbReference type="SMART" id="SM00043"/>
    </source>
</evidence>
<dbReference type="Proteomes" id="UP001642487">
    <property type="component" value="Chromosome 4"/>
</dbReference>
<evidence type="ECO:0000313" key="4">
    <source>
        <dbReference type="EMBL" id="CAK9320192.1"/>
    </source>
</evidence>
<organism evidence="4 5">
    <name type="scientific">Citrullus colocynthis</name>
    <name type="common">colocynth</name>
    <dbReference type="NCBI Taxonomy" id="252529"/>
    <lineage>
        <taxon>Eukaryota</taxon>
        <taxon>Viridiplantae</taxon>
        <taxon>Streptophyta</taxon>
        <taxon>Embryophyta</taxon>
        <taxon>Tracheophyta</taxon>
        <taxon>Spermatophyta</taxon>
        <taxon>Magnoliopsida</taxon>
        <taxon>eudicotyledons</taxon>
        <taxon>Gunneridae</taxon>
        <taxon>Pentapetalae</taxon>
        <taxon>rosids</taxon>
        <taxon>fabids</taxon>
        <taxon>Cucurbitales</taxon>
        <taxon>Cucurbitaceae</taxon>
        <taxon>Benincaseae</taxon>
        <taxon>Citrullus</taxon>
    </lineage>
</organism>
<name>A0ABP0YI99_9ROSI</name>
<feature type="domain" description="Cystatin" evidence="3">
    <location>
        <begin position="4"/>
        <end position="94"/>
    </location>
</feature>
<protein>
    <recommendedName>
        <fullName evidence="3">Cystatin domain-containing protein</fullName>
    </recommendedName>
</protein>
<feature type="domain" description="Cystatin" evidence="3">
    <location>
        <begin position="95"/>
        <end position="181"/>
    </location>
</feature>
<evidence type="ECO:0000256" key="1">
    <source>
        <dbReference type="ARBA" id="ARBA00022690"/>
    </source>
</evidence>
<dbReference type="Gene3D" id="3.10.450.10">
    <property type="match status" value="2"/>
</dbReference>
<dbReference type="CDD" id="cd00042">
    <property type="entry name" value="CY"/>
    <property type="match status" value="2"/>
</dbReference>
<keyword evidence="2" id="KW-0789">Thiol protease inhibitor</keyword>
<reference evidence="4 5" key="1">
    <citation type="submission" date="2024-03" db="EMBL/GenBank/DDBJ databases">
        <authorList>
            <person name="Gkanogiannis A."/>
            <person name="Becerra Lopez-Lavalle L."/>
        </authorList>
    </citation>
    <scope>NUCLEOTIDE SEQUENCE [LARGE SCALE GENOMIC DNA]</scope>
</reference>
<dbReference type="SUPFAM" id="SSF54403">
    <property type="entry name" value="Cystatin/monellin"/>
    <property type="match status" value="2"/>
</dbReference>
<dbReference type="EMBL" id="OZ021738">
    <property type="protein sequence ID" value="CAK9320192.1"/>
    <property type="molecule type" value="Genomic_DNA"/>
</dbReference>
<proteinExistence type="predicted"/>
<evidence type="ECO:0000313" key="5">
    <source>
        <dbReference type="Proteomes" id="UP001642487"/>
    </source>
</evidence>
<dbReference type="InterPro" id="IPR000010">
    <property type="entry name" value="Cystatin_dom"/>
</dbReference>
<dbReference type="PANTHER" id="PTHR47364:SF2">
    <property type="entry name" value="CYSTEINE PROTEINASE INHIBITOR 5"/>
    <property type="match status" value="1"/>
</dbReference>
<dbReference type="PANTHER" id="PTHR47364">
    <property type="entry name" value="CYSTEINE PROTEINASE INHIBITOR 5"/>
    <property type="match status" value="1"/>
</dbReference>
<gene>
    <name evidence="4" type="ORF">CITCOLO1_LOCUS12235</name>
</gene>